<accession>C4G921</accession>
<keyword evidence="1" id="KW-1133">Transmembrane helix</keyword>
<dbReference type="STRING" id="626523.GCWU000342_00472"/>
<dbReference type="SMART" id="SM01058">
    <property type="entry name" value="CarD_TRCF"/>
    <property type="match status" value="1"/>
</dbReference>
<keyword evidence="1" id="KW-0472">Membrane</keyword>
<dbReference type="HOGENOM" id="CLU_1234324_0_0_9"/>
<dbReference type="InterPro" id="IPR042215">
    <property type="entry name" value="CarD-like_C"/>
</dbReference>
<keyword evidence="1" id="KW-0812">Transmembrane</keyword>
<evidence type="ECO:0000313" key="4">
    <source>
        <dbReference type="Proteomes" id="UP000003494"/>
    </source>
</evidence>
<dbReference type="Pfam" id="PF02559">
    <property type="entry name" value="CarD_TRCF_RID"/>
    <property type="match status" value="1"/>
</dbReference>
<proteinExistence type="predicted"/>
<keyword evidence="4" id="KW-1185">Reference proteome</keyword>
<feature type="transmembrane region" description="Helical" evidence="1">
    <location>
        <begin position="12"/>
        <end position="31"/>
    </location>
</feature>
<evidence type="ECO:0000313" key="3">
    <source>
        <dbReference type="EMBL" id="EEP29119.1"/>
    </source>
</evidence>
<comment type="caution">
    <text evidence="3">The sequence shown here is derived from an EMBL/GenBank/DDBJ whole genome shotgun (WGS) entry which is preliminary data.</text>
</comment>
<organism evidence="3 4">
    <name type="scientific">Shuttleworthella satelles DSM 14600</name>
    <dbReference type="NCBI Taxonomy" id="626523"/>
    <lineage>
        <taxon>Bacteria</taxon>
        <taxon>Bacillati</taxon>
        <taxon>Bacillota</taxon>
        <taxon>Clostridia</taxon>
        <taxon>Lachnospirales</taxon>
        <taxon>Lachnospiraceae</taxon>
        <taxon>Shuttleworthella</taxon>
    </lineage>
</organism>
<evidence type="ECO:0000259" key="2">
    <source>
        <dbReference type="SMART" id="SM01058"/>
    </source>
</evidence>
<feature type="domain" description="CarD-like/TRCF RNAP-interacting" evidence="2">
    <location>
        <begin position="41"/>
        <end position="153"/>
    </location>
</feature>
<protein>
    <submittedName>
        <fullName evidence="3">CarD-like protein</fullName>
    </submittedName>
</protein>
<dbReference type="AlphaFoldDB" id="C4G921"/>
<dbReference type="EMBL" id="ACIP02000001">
    <property type="protein sequence ID" value="EEP29119.1"/>
    <property type="molecule type" value="Genomic_DNA"/>
</dbReference>
<name>C4G921_9FIRM</name>
<dbReference type="Gene3D" id="1.20.58.1290">
    <property type="entry name" value="CarD-like, C-terminal domain"/>
    <property type="match status" value="1"/>
</dbReference>
<evidence type="ECO:0000256" key="1">
    <source>
        <dbReference type="SAM" id="Phobius"/>
    </source>
</evidence>
<reference evidence="3" key="1">
    <citation type="submission" date="2009-04" db="EMBL/GenBank/DDBJ databases">
        <authorList>
            <person name="Weinstock G."/>
            <person name="Sodergren E."/>
            <person name="Clifton S."/>
            <person name="Fulton L."/>
            <person name="Fulton B."/>
            <person name="Courtney L."/>
            <person name="Fronick C."/>
            <person name="Harrison M."/>
            <person name="Strong C."/>
            <person name="Farmer C."/>
            <person name="Delahaunty K."/>
            <person name="Markovic C."/>
            <person name="Hall O."/>
            <person name="Minx P."/>
            <person name="Tomlinson C."/>
            <person name="Mitreva M."/>
            <person name="Nelson J."/>
            <person name="Hou S."/>
            <person name="Wollam A."/>
            <person name="Pepin K.H."/>
            <person name="Johnson M."/>
            <person name="Bhonagiri V."/>
            <person name="Nash W.E."/>
            <person name="Warren W."/>
            <person name="Chinwalla A."/>
            <person name="Mardis E.R."/>
            <person name="Wilson R.K."/>
        </authorList>
    </citation>
    <scope>NUCLEOTIDE SEQUENCE [LARGE SCALE GENOMIC DNA]</scope>
    <source>
        <strain evidence="3">DSM 14600</strain>
    </source>
</reference>
<dbReference type="Gene3D" id="2.40.10.170">
    <property type="match status" value="1"/>
</dbReference>
<dbReference type="InterPro" id="IPR003711">
    <property type="entry name" value="CarD-like/TRCF_RID"/>
</dbReference>
<gene>
    <name evidence="3" type="ORF">GCWU000342_00472</name>
</gene>
<sequence length="224" mass="26379">MTVEYSQSLYSIVWLGLSVHIVRCFLGAVTAPARKPVKMKRYCVDDFLVHEASGVCQVKAIIRQDLMGTGTEREYYDLNPVFENRSHVITPVESNRQRVRSVSSQRTMKEIFSRLADLELIEIKGDRQRAEYYRQILLNQDPMEMARLIKTIYYRNHMRIAQGKKTMSQDERTMSAAKKKLFDEMAFILKDSQEALEIKFCEILDRDDPSRELMDKRKTRKRRI</sequence>
<dbReference type="Proteomes" id="UP000003494">
    <property type="component" value="Unassembled WGS sequence"/>
</dbReference>
<dbReference type="eggNOG" id="COG1329">
    <property type="taxonomic scope" value="Bacteria"/>
</dbReference>